<dbReference type="PROSITE" id="PS00012">
    <property type="entry name" value="PHOSPHOPANTETHEINE"/>
    <property type="match status" value="1"/>
</dbReference>
<dbReference type="AlphaFoldDB" id="A0A225MLP0"/>
<dbReference type="FunFam" id="1.10.1200.10:FF:000005">
    <property type="entry name" value="Nonribosomal peptide synthetase 1"/>
    <property type="match status" value="1"/>
</dbReference>
<dbReference type="InterPro" id="IPR020845">
    <property type="entry name" value="AMP-binding_CS"/>
</dbReference>
<dbReference type="GO" id="GO:0044550">
    <property type="term" value="P:secondary metabolite biosynthetic process"/>
    <property type="evidence" value="ECO:0007669"/>
    <property type="project" value="TreeGrafter"/>
</dbReference>
<evidence type="ECO:0000256" key="1">
    <source>
        <dbReference type="ARBA" id="ARBA00001957"/>
    </source>
</evidence>
<keyword evidence="7" id="KW-1185">Reference proteome</keyword>
<reference evidence="7" key="1">
    <citation type="submission" date="2017-06" db="EMBL/GenBank/DDBJ databases">
        <title>Herbaspirillum phytohormonus sp. nov., isolated from the root nodule of Robinia pseudoacacia in lead-zinc mine.</title>
        <authorList>
            <person name="Fan M."/>
            <person name="Lin Y."/>
        </authorList>
    </citation>
    <scope>NUCLEOTIDE SEQUENCE [LARGE SCALE GENOMIC DNA]</scope>
    <source>
        <strain evidence="7">SC-089</strain>
    </source>
</reference>
<dbReference type="PROSITE" id="PS50075">
    <property type="entry name" value="CARRIER"/>
    <property type="match status" value="1"/>
</dbReference>
<dbReference type="GO" id="GO:0043041">
    <property type="term" value="P:amino acid activation for nonribosomal peptide biosynthetic process"/>
    <property type="evidence" value="ECO:0007669"/>
    <property type="project" value="TreeGrafter"/>
</dbReference>
<dbReference type="GO" id="GO:0003824">
    <property type="term" value="F:catalytic activity"/>
    <property type="evidence" value="ECO:0007669"/>
    <property type="project" value="InterPro"/>
</dbReference>
<evidence type="ECO:0000313" key="7">
    <source>
        <dbReference type="Proteomes" id="UP000214603"/>
    </source>
</evidence>
<dbReference type="EMBL" id="NJIH01000004">
    <property type="protein sequence ID" value="OWT61882.1"/>
    <property type="molecule type" value="Genomic_DNA"/>
</dbReference>
<dbReference type="Pfam" id="PF00550">
    <property type="entry name" value="PP-binding"/>
    <property type="match status" value="1"/>
</dbReference>
<dbReference type="Pfam" id="PF13193">
    <property type="entry name" value="AMP-binding_C"/>
    <property type="match status" value="1"/>
</dbReference>
<comment type="caution">
    <text evidence="6">The sequence shown here is derived from an EMBL/GenBank/DDBJ whole genome shotgun (WGS) entry which is preliminary data.</text>
</comment>
<sequence length="1101" mass="118714">MIEEAAMTDSATFHSLFTQTAQATPDAVALSDEARSISYGQLDALANGVSHAVAAALPHTSGPVCVGLNLSRSIEAVAAMLGVLKAGAAWVPLDPSYPAERLRYMLDDSGAPVVLHTALAGNGASGNNTSHDGAVGIAASDRSLRLGELAGAGHQQGSQNPPVLIDIGRIQPLPEPAPAPRPAAGQEDMAYVVYTSGSTGRPKGVPGTHRAMLSRFDWMWQAFPFEAGERTCAKTALNFVDCIWETFGGLLQGVPGVIVNDAVARDPAALLALLARENISRLVLVPSLLAALIDMSRHGGPQLPALRYLTSSGELLPAALARQVPVLAPRAVLLNLYGSSEMAADATCQVVEPDALDGKIVPIGKAIGRMRTYVLDEALAPVAAGEPGELCVSGPGLSRGYLNRPDLSAEKFLPNPHAPEGEAEHTVLFRSGDLVAQRPDGALDYLGRRDFQIKLRGFRIEPGEIETVLATHPGLRACAVAAIETAAGRQLAAFYEVLPGASEPITPSGLRAFLAERLADYLVPARYFRVPNLPQLPNGKLDRHRLTPPETAPAEAATRQAPGNDVERALLAIWQEVLGADQPLGVDDDFFTIGGDSIRAAGVAVRAREKGYRLTPQDVYQYPTLAELAHRAATAGGTDAEQAPPPAQDVPLSPMQRYYFGWARPNPNKFNVGFIARSGERLSAQHLRQALRAVVDHHPALRLRFGPDGQGGYRQWHADPPDVYDVPIHEYVLPADSPRAQLAAIEAVVAQLHDTLDIESGPVMTAAIFEDPAGRMHHFFFTMHELVTDALSLQITLEDLRTAYLAARDGRTARLPARTLPYHQWVARVMDYARGPQAQAQFDYWLAQADAQPFPEDDRADGALQRDIDQHGFEVFDAATVGALRKRLGGGFQPALIHGIVAALAVVAHGRSGQRSLVFHKVAHGREACIPGADVSRTVGWFITHTPITLRLESDPSEPGALPAILQSVSRQYRAIPDNGLAHSALRYYSDDPRAQVLAQFDQVRTLFQYIGDVWEDNYDGQLFLPTNQRLMDLPDTVAAENLADYHLHVYAHLMEGCLRMKFFYTRPNYRQESIENMAAAFTQAMAGLLETASPSGAGRA</sequence>
<dbReference type="Proteomes" id="UP000214603">
    <property type="component" value="Unassembled WGS sequence"/>
</dbReference>
<dbReference type="NCBIfam" id="TIGR01733">
    <property type="entry name" value="AA-adenyl-dom"/>
    <property type="match status" value="1"/>
</dbReference>
<dbReference type="SUPFAM" id="SSF52777">
    <property type="entry name" value="CoA-dependent acyltransferases"/>
    <property type="match status" value="2"/>
</dbReference>
<dbReference type="InterPro" id="IPR006162">
    <property type="entry name" value="Ppantetheine_attach_site"/>
</dbReference>
<dbReference type="SMART" id="SM00823">
    <property type="entry name" value="PKS_PP"/>
    <property type="match status" value="1"/>
</dbReference>
<accession>A0A225MLP0</accession>
<feature type="domain" description="Carrier" evidence="5">
    <location>
        <begin position="561"/>
        <end position="636"/>
    </location>
</feature>
<dbReference type="GO" id="GO:0031177">
    <property type="term" value="F:phosphopantetheine binding"/>
    <property type="evidence" value="ECO:0007669"/>
    <property type="project" value="InterPro"/>
</dbReference>
<proteinExistence type="predicted"/>
<dbReference type="InterPro" id="IPR001242">
    <property type="entry name" value="Condensation_dom"/>
</dbReference>
<dbReference type="PROSITE" id="PS00455">
    <property type="entry name" value="AMP_BINDING"/>
    <property type="match status" value="1"/>
</dbReference>
<dbReference type="InterPro" id="IPR025110">
    <property type="entry name" value="AMP-bd_C"/>
</dbReference>
<dbReference type="Gene3D" id="3.30.559.30">
    <property type="entry name" value="Nonribosomal peptide synthetase, condensation domain"/>
    <property type="match status" value="1"/>
</dbReference>
<comment type="cofactor">
    <cofactor evidence="1">
        <name>pantetheine 4'-phosphate</name>
        <dbReference type="ChEBI" id="CHEBI:47942"/>
    </cofactor>
</comment>
<evidence type="ECO:0000256" key="2">
    <source>
        <dbReference type="ARBA" id="ARBA00022450"/>
    </source>
</evidence>
<dbReference type="InterPro" id="IPR042099">
    <property type="entry name" value="ANL_N_sf"/>
</dbReference>
<dbReference type="PANTHER" id="PTHR45527">
    <property type="entry name" value="NONRIBOSOMAL PEPTIDE SYNTHETASE"/>
    <property type="match status" value="1"/>
</dbReference>
<dbReference type="CDD" id="cd05930">
    <property type="entry name" value="A_NRPS"/>
    <property type="match status" value="1"/>
</dbReference>
<gene>
    <name evidence="6" type="ORF">CEY11_08620</name>
</gene>
<dbReference type="PANTHER" id="PTHR45527:SF1">
    <property type="entry name" value="FATTY ACID SYNTHASE"/>
    <property type="match status" value="1"/>
</dbReference>
<dbReference type="Pfam" id="PF00668">
    <property type="entry name" value="Condensation"/>
    <property type="match status" value="1"/>
</dbReference>
<dbReference type="InterPro" id="IPR045851">
    <property type="entry name" value="AMP-bd_C_sf"/>
</dbReference>
<dbReference type="SUPFAM" id="SSF56801">
    <property type="entry name" value="Acetyl-CoA synthetase-like"/>
    <property type="match status" value="1"/>
</dbReference>
<dbReference type="Gene3D" id="3.40.50.12780">
    <property type="entry name" value="N-terminal domain of ligase-like"/>
    <property type="match status" value="1"/>
</dbReference>
<dbReference type="Pfam" id="PF00501">
    <property type="entry name" value="AMP-binding"/>
    <property type="match status" value="1"/>
</dbReference>
<dbReference type="GO" id="GO:0005737">
    <property type="term" value="C:cytoplasm"/>
    <property type="evidence" value="ECO:0007669"/>
    <property type="project" value="TreeGrafter"/>
</dbReference>
<dbReference type="InterPro" id="IPR009081">
    <property type="entry name" value="PP-bd_ACP"/>
</dbReference>
<dbReference type="InterPro" id="IPR000873">
    <property type="entry name" value="AMP-dep_synth/lig_dom"/>
</dbReference>
<feature type="region of interest" description="Disordered" evidence="4">
    <location>
        <begin position="538"/>
        <end position="562"/>
    </location>
</feature>
<name>A0A225MLP0_9BURK</name>
<dbReference type="InterPro" id="IPR023213">
    <property type="entry name" value="CAT-like_dom_sf"/>
</dbReference>
<dbReference type="InterPro" id="IPR036736">
    <property type="entry name" value="ACP-like_sf"/>
</dbReference>
<dbReference type="Gene3D" id="1.10.1200.10">
    <property type="entry name" value="ACP-like"/>
    <property type="match status" value="1"/>
</dbReference>
<organism evidence="6 7">
    <name type="scientific">Candidimonas nitroreducens</name>
    <dbReference type="NCBI Taxonomy" id="683354"/>
    <lineage>
        <taxon>Bacteria</taxon>
        <taxon>Pseudomonadati</taxon>
        <taxon>Pseudomonadota</taxon>
        <taxon>Betaproteobacteria</taxon>
        <taxon>Burkholderiales</taxon>
        <taxon>Alcaligenaceae</taxon>
        <taxon>Candidimonas</taxon>
    </lineage>
</organism>
<keyword evidence="2" id="KW-0596">Phosphopantetheine</keyword>
<keyword evidence="3" id="KW-0597">Phosphoprotein</keyword>
<dbReference type="SUPFAM" id="SSF47336">
    <property type="entry name" value="ACP-like"/>
    <property type="match status" value="1"/>
</dbReference>
<protein>
    <recommendedName>
        <fullName evidence="5">Carrier domain-containing protein</fullName>
    </recommendedName>
</protein>
<evidence type="ECO:0000256" key="3">
    <source>
        <dbReference type="ARBA" id="ARBA00022553"/>
    </source>
</evidence>
<dbReference type="InterPro" id="IPR010071">
    <property type="entry name" value="AA_adenyl_dom"/>
</dbReference>
<feature type="compositionally biased region" description="Low complexity" evidence="4">
    <location>
        <begin position="548"/>
        <end position="558"/>
    </location>
</feature>
<evidence type="ECO:0000313" key="6">
    <source>
        <dbReference type="EMBL" id="OWT61882.1"/>
    </source>
</evidence>
<dbReference type="Gene3D" id="3.30.559.10">
    <property type="entry name" value="Chloramphenicol acetyltransferase-like domain"/>
    <property type="match status" value="1"/>
</dbReference>
<dbReference type="InterPro" id="IPR020806">
    <property type="entry name" value="PKS_PP-bd"/>
</dbReference>
<evidence type="ECO:0000259" key="5">
    <source>
        <dbReference type="PROSITE" id="PS50075"/>
    </source>
</evidence>
<dbReference type="Gene3D" id="3.30.300.30">
    <property type="match status" value="1"/>
</dbReference>
<evidence type="ECO:0000256" key="4">
    <source>
        <dbReference type="SAM" id="MobiDB-lite"/>
    </source>
</evidence>